<dbReference type="InterPro" id="IPR013786">
    <property type="entry name" value="AcylCoA_DH/ox_N"/>
</dbReference>
<keyword evidence="4 6" id="KW-0274">FAD</keyword>
<evidence type="ECO:0000256" key="6">
    <source>
        <dbReference type="RuleBase" id="RU362125"/>
    </source>
</evidence>
<protein>
    <recommendedName>
        <fullName evidence="12">Acyl-CoA dehydrogenase 6</fullName>
    </recommendedName>
</protein>
<dbReference type="InterPro" id="IPR006091">
    <property type="entry name" value="Acyl-CoA_Oxase/DH_mid-dom"/>
</dbReference>
<dbReference type="InterPro" id="IPR037069">
    <property type="entry name" value="AcylCoA_DH/ox_N_sf"/>
</dbReference>
<evidence type="ECO:0008006" key="12">
    <source>
        <dbReference type="Google" id="ProtNLM"/>
    </source>
</evidence>
<evidence type="ECO:0000259" key="9">
    <source>
        <dbReference type="Pfam" id="PF02771"/>
    </source>
</evidence>
<dbReference type="PANTHER" id="PTHR48083">
    <property type="entry name" value="MEDIUM-CHAIN SPECIFIC ACYL-COA DEHYDROGENASE, MITOCHONDRIAL-RELATED"/>
    <property type="match status" value="1"/>
</dbReference>
<name>A0A9W9YXR0_9CNID</name>
<dbReference type="AlphaFoldDB" id="A0A9W9YXR0"/>
<keyword evidence="11" id="KW-1185">Reference proteome</keyword>
<dbReference type="InterPro" id="IPR006089">
    <property type="entry name" value="Acyl-CoA_DH_CS"/>
</dbReference>
<sequence length="431" mass="47772">MATSVRAVFARGTNFRPLKRLFTTGIYSRATANFRLEPYELTHESIFTEEHAELRTSLNKLIEKEINPFVDEWENAKGFPAHELFKKLGSAGFFGVNKPTKYGGLGLDYSFSVAMAEELGSIKCGGVPMAIGVQADMATPALIRFGSEELKQQFLVPTIAGDYVACLGVSEPGAGSDVASIKTIAVKKGDDYVINGSKLWITSGLQADWICLLANTSEGPPHKNKSLICVPLNLPGVQRARKISKLGMHSSDTAELFFEDVQVPQSYRIGQEGMGFSYQMMQFVEERVFAGASVLLCMERLINDTATYCRERKAFGKSILDNQCVHFRLAELQTEVELLRSLIYRTTDLYMKGKDVNKLASMLKLKAGRLAREVPDSCLQFWGGMGFTSEVEVSRAYRDNRLLSIGGGADEVMLSIICKYMGTFPRDQTLF</sequence>
<evidence type="ECO:0000256" key="4">
    <source>
        <dbReference type="ARBA" id="ARBA00022827"/>
    </source>
</evidence>
<evidence type="ECO:0000259" key="7">
    <source>
        <dbReference type="Pfam" id="PF00441"/>
    </source>
</evidence>
<evidence type="ECO:0000256" key="1">
    <source>
        <dbReference type="ARBA" id="ARBA00001974"/>
    </source>
</evidence>
<evidence type="ECO:0000313" key="10">
    <source>
        <dbReference type="EMBL" id="KAJ7371345.1"/>
    </source>
</evidence>
<dbReference type="InterPro" id="IPR009100">
    <property type="entry name" value="AcylCoA_DH/oxidase_NM_dom_sf"/>
</dbReference>
<dbReference type="FunFam" id="2.40.110.10:FF:000002">
    <property type="entry name" value="Acyl-CoA dehydrogenase fadE12"/>
    <property type="match status" value="1"/>
</dbReference>
<dbReference type="EMBL" id="MU826848">
    <property type="protein sequence ID" value="KAJ7371345.1"/>
    <property type="molecule type" value="Genomic_DNA"/>
</dbReference>
<dbReference type="Gene3D" id="1.10.540.10">
    <property type="entry name" value="Acyl-CoA dehydrogenase/oxidase, N-terminal domain"/>
    <property type="match status" value="1"/>
</dbReference>
<dbReference type="GO" id="GO:0050660">
    <property type="term" value="F:flavin adenine dinucleotide binding"/>
    <property type="evidence" value="ECO:0007669"/>
    <property type="project" value="InterPro"/>
</dbReference>
<dbReference type="PROSITE" id="PS00073">
    <property type="entry name" value="ACYL_COA_DH_2"/>
    <property type="match status" value="1"/>
</dbReference>
<keyword evidence="3 6" id="KW-0285">Flavoprotein</keyword>
<feature type="domain" description="Acyl-CoA oxidase/dehydrogenase middle" evidence="8">
    <location>
        <begin position="166"/>
        <end position="261"/>
    </location>
</feature>
<dbReference type="Proteomes" id="UP001163046">
    <property type="component" value="Unassembled WGS sequence"/>
</dbReference>
<comment type="cofactor">
    <cofactor evidence="1 6">
        <name>FAD</name>
        <dbReference type="ChEBI" id="CHEBI:57692"/>
    </cofactor>
</comment>
<dbReference type="Gene3D" id="1.20.140.10">
    <property type="entry name" value="Butyryl-CoA Dehydrogenase, subunit A, domain 3"/>
    <property type="match status" value="1"/>
</dbReference>
<dbReference type="Pfam" id="PF02770">
    <property type="entry name" value="Acyl-CoA_dh_M"/>
    <property type="match status" value="1"/>
</dbReference>
<dbReference type="GO" id="GO:0005737">
    <property type="term" value="C:cytoplasm"/>
    <property type="evidence" value="ECO:0007669"/>
    <property type="project" value="TreeGrafter"/>
</dbReference>
<dbReference type="InterPro" id="IPR050741">
    <property type="entry name" value="Acyl-CoA_dehydrogenase"/>
</dbReference>
<accession>A0A9W9YXR0</accession>
<evidence type="ECO:0000256" key="5">
    <source>
        <dbReference type="ARBA" id="ARBA00023002"/>
    </source>
</evidence>
<organism evidence="10 11">
    <name type="scientific">Desmophyllum pertusum</name>
    <dbReference type="NCBI Taxonomy" id="174260"/>
    <lineage>
        <taxon>Eukaryota</taxon>
        <taxon>Metazoa</taxon>
        <taxon>Cnidaria</taxon>
        <taxon>Anthozoa</taxon>
        <taxon>Hexacorallia</taxon>
        <taxon>Scleractinia</taxon>
        <taxon>Caryophylliina</taxon>
        <taxon>Caryophylliidae</taxon>
        <taxon>Desmophyllum</taxon>
    </lineage>
</organism>
<dbReference type="OrthoDB" id="10262177at2759"/>
<dbReference type="GO" id="GO:0003995">
    <property type="term" value="F:acyl-CoA dehydrogenase activity"/>
    <property type="evidence" value="ECO:0007669"/>
    <property type="project" value="InterPro"/>
</dbReference>
<reference evidence="10" key="1">
    <citation type="submission" date="2023-01" db="EMBL/GenBank/DDBJ databases">
        <title>Genome assembly of the deep-sea coral Lophelia pertusa.</title>
        <authorList>
            <person name="Herrera S."/>
            <person name="Cordes E."/>
        </authorList>
    </citation>
    <scope>NUCLEOTIDE SEQUENCE</scope>
    <source>
        <strain evidence="10">USNM1676648</strain>
        <tissue evidence="10">Polyp</tissue>
    </source>
</reference>
<proteinExistence type="inferred from homology"/>
<evidence type="ECO:0000256" key="2">
    <source>
        <dbReference type="ARBA" id="ARBA00009347"/>
    </source>
</evidence>
<dbReference type="PANTHER" id="PTHR48083:SF6">
    <property type="entry name" value="ACYL-COA DEHYDROGENASE 6"/>
    <property type="match status" value="1"/>
</dbReference>
<dbReference type="Pfam" id="PF00441">
    <property type="entry name" value="Acyl-CoA_dh_1"/>
    <property type="match status" value="1"/>
</dbReference>
<keyword evidence="5 6" id="KW-0560">Oxidoreductase</keyword>
<dbReference type="Pfam" id="PF02771">
    <property type="entry name" value="Acyl-CoA_dh_N"/>
    <property type="match status" value="1"/>
</dbReference>
<evidence type="ECO:0000259" key="8">
    <source>
        <dbReference type="Pfam" id="PF02770"/>
    </source>
</evidence>
<dbReference type="InterPro" id="IPR046373">
    <property type="entry name" value="Acyl-CoA_Oxase/DH_mid-dom_sf"/>
</dbReference>
<evidence type="ECO:0000256" key="3">
    <source>
        <dbReference type="ARBA" id="ARBA00022630"/>
    </source>
</evidence>
<dbReference type="Gene3D" id="2.40.110.10">
    <property type="entry name" value="Butyryl-CoA Dehydrogenase, subunit A, domain 2"/>
    <property type="match status" value="1"/>
</dbReference>
<feature type="domain" description="Acyl-CoA dehydrogenase/oxidase N-terminal" evidence="9">
    <location>
        <begin position="48"/>
        <end position="162"/>
    </location>
</feature>
<evidence type="ECO:0000313" key="11">
    <source>
        <dbReference type="Proteomes" id="UP001163046"/>
    </source>
</evidence>
<dbReference type="InterPro" id="IPR009075">
    <property type="entry name" value="AcylCo_DH/oxidase_C"/>
</dbReference>
<comment type="caution">
    <text evidence="10">The sequence shown here is derived from an EMBL/GenBank/DDBJ whole genome shotgun (WGS) entry which is preliminary data.</text>
</comment>
<dbReference type="GO" id="GO:0033539">
    <property type="term" value="P:fatty acid beta-oxidation using acyl-CoA dehydrogenase"/>
    <property type="evidence" value="ECO:0007669"/>
    <property type="project" value="TreeGrafter"/>
</dbReference>
<gene>
    <name evidence="10" type="ORF">OS493_026446</name>
</gene>
<dbReference type="SUPFAM" id="SSF56645">
    <property type="entry name" value="Acyl-CoA dehydrogenase NM domain-like"/>
    <property type="match status" value="1"/>
</dbReference>
<feature type="domain" description="Acyl-CoA dehydrogenase/oxidase C-terminal" evidence="7">
    <location>
        <begin position="273"/>
        <end position="419"/>
    </location>
</feature>
<comment type="similarity">
    <text evidence="2 6">Belongs to the acyl-CoA dehydrogenase family.</text>
</comment>
<dbReference type="InterPro" id="IPR036250">
    <property type="entry name" value="AcylCo_DH-like_C"/>
</dbReference>
<dbReference type="PROSITE" id="PS00072">
    <property type="entry name" value="ACYL_COA_DH_1"/>
    <property type="match status" value="1"/>
</dbReference>
<dbReference type="SUPFAM" id="SSF47203">
    <property type="entry name" value="Acyl-CoA dehydrogenase C-terminal domain-like"/>
    <property type="match status" value="1"/>
</dbReference>